<accession>W9P9A9</accession>
<evidence type="ECO:0000313" key="1">
    <source>
        <dbReference type="EMBL" id="EXA41678.1"/>
    </source>
</evidence>
<dbReference type="EMBL" id="JH650973">
    <property type="protein sequence ID" value="EXA41678.1"/>
    <property type="molecule type" value="Genomic_DNA"/>
</dbReference>
<protein>
    <submittedName>
        <fullName evidence="1">Uncharacterized protein</fullName>
    </submittedName>
</protein>
<organism evidence="1">
    <name type="scientific">Fusarium oxysporum f. sp. pisi HDV247</name>
    <dbReference type="NCBI Taxonomy" id="1080344"/>
    <lineage>
        <taxon>Eukaryota</taxon>
        <taxon>Fungi</taxon>
        <taxon>Dikarya</taxon>
        <taxon>Ascomycota</taxon>
        <taxon>Pezizomycotina</taxon>
        <taxon>Sordariomycetes</taxon>
        <taxon>Hypocreomycetidae</taxon>
        <taxon>Hypocreales</taxon>
        <taxon>Nectriaceae</taxon>
        <taxon>Fusarium</taxon>
        <taxon>Fusarium oxysporum species complex</taxon>
    </lineage>
</organism>
<reference evidence="1" key="1">
    <citation type="submission" date="2011-10" db="EMBL/GenBank/DDBJ databases">
        <title>The Genome Sequence of Fusarium oxysporum HDV247.</title>
        <authorList>
            <consortium name="The Broad Institute Genome Sequencing Platform"/>
            <person name="Ma L.-J."/>
            <person name="Gale L.R."/>
            <person name="Schwartz D.C."/>
            <person name="Zhou S."/>
            <person name="Corby-Kistler H."/>
            <person name="Young S.K."/>
            <person name="Zeng Q."/>
            <person name="Gargeya S."/>
            <person name="Fitzgerald M."/>
            <person name="Haas B."/>
            <person name="Abouelleil A."/>
            <person name="Alvarado L."/>
            <person name="Arachchi H.M."/>
            <person name="Berlin A."/>
            <person name="Brown A."/>
            <person name="Chapman S.B."/>
            <person name="Chen Z."/>
            <person name="Dunbar C."/>
            <person name="Freedman E."/>
            <person name="Gearin G."/>
            <person name="Goldberg J."/>
            <person name="Griggs A."/>
            <person name="Gujja S."/>
            <person name="Heiman D."/>
            <person name="Howarth C."/>
            <person name="Larson L."/>
            <person name="Lui A."/>
            <person name="MacDonald P.J.P."/>
            <person name="Montmayeur A."/>
            <person name="Murphy C."/>
            <person name="Neiman D."/>
            <person name="Pearson M."/>
            <person name="Priest M."/>
            <person name="Roberts A."/>
            <person name="Saif S."/>
            <person name="Shea T."/>
            <person name="Shenoy N."/>
            <person name="Sisk P."/>
            <person name="Stolte C."/>
            <person name="Sykes S."/>
            <person name="Wortman J."/>
            <person name="Nusbaum C."/>
            <person name="Birren B."/>
        </authorList>
    </citation>
    <scope>NUCLEOTIDE SEQUENCE [LARGE SCALE GENOMIC DNA]</scope>
    <source>
        <strain evidence="1">HDV247</strain>
    </source>
</reference>
<proteinExistence type="predicted"/>
<reference evidence="1" key="2">
    <citation type="submission" date="2012-05" db="EMBL/GenBank/DDBJ databases">
        <title>Annotation of the Genome Sequence of Fusarium oxysporum HDV247.</title>
        <authorList>
            <consortium name="The Broad Institute Genomics Platform"/>
            <person name="Ma L.-J."/>
            <person name="Corby-Kistler H."/>
            <person name="Broz K."/>
            <person name="Gale L.R."/>
            <person name="Jonkers W."/>
            <person name="O'Donnell K."/>
            <person name="Ploetz R."/>
            <person name="Steinberg C."/>
            <person name="Schwartz D.C."/>
            <person name="VanEtten H."/>
            <person name="Zhou S."/>
            <person name="Young S.K."/>
            <person name="Zeng Q."/>
            <person name="Gargeya S."/>
            <person name="Fitzgerald M."/>
            <person name="Abouelleil A."/>
            <person name="Alvarado L."/>
            <person name="Chapman S.B."/>
            <person name="Gainer-Dewar J."/>
            <person name="Goldberg J."/>
            <person name="Griggs A."/>
            <person name="Gujja S."/>
            <person name="Hansen M."/>
            <person name="Howarth C."/>
            <person name="Imamovic A."/>
            <person name="Ireland A."/>
            <person name="Larimer J."/>
            <person name="McCowan C."/>
            <person name="Murphy C."/>
            <person name="Pearson M."/>
            <person name="Poon T.W."/>
            <person name="Priest M."/>
            <person name="Roberts A."/>
            <person name="Saif S."/>
            <person name="Shea T."/>
            <person name="Sykes S."/>
            <person name="Wortman J."/>
            <person name="Nusbaum C."/>
            <person name="Birren B."/>
        </authorList>
    </citation>
    <scope>NUCLEOTIDE SEQUENCE</scope>
    <source>
        <strain evidence="1">HDV247</strain>
    </source>
</reference>
<name>W9P9A9_FUSOX</name>
<gene>
    <name evidence="1" type="ORF">FOVG_10145</name>
</gene>
<dbReference type="HOGENOM" id="CLU_2573962_0_0_1"/>
<dbReference type="Proteomes" id="UP000030751">
    <property type="component" value="Unassembled WGS sequence"/>
</dbReference>
<sequence length="81" mass="9354">MPMLSYEHLVELLVYFGLPSCNHQSIVVDPVMITLLAGAPRLPRVLFYRRTTTYYIPRNVNSIVVPELLRQGYEITDRSDT</sequence>
<dbReference type="AlphaFoldDB" id="W9P9A9"/>